<dbReference type="PANTHER" id="PTHR23427">
    <property type="entry name" value="SURFEIT LOCUS PROTEIN"/>
    <property type="match status" value="1"/>
</dbReference>
<feature type="compositionally biased region" description="Acidic residues" evidence="7">
    <location>
        <begin position="271"/>
        <end position="281"/>
    </location>
</feature>
<comment type="similarity">
    <text evidence="2 6">Belongs to the SURF1 family.</text>
</comment>
<dbReference type="PANTHER" id="PTHR23427:SF2">
    <property type="entry name" value="SURFEIT LOCUS PROTEIN 1"/>
    <property type="match status" value="1"/>
</dbReference>
<evidence type="ECO:0000256" key="6">
    <source>
        <dbReference type="RuleBase" id="RU363076"/>
    </source>
</evidence>
<evidence type="ECO:0000256" key="2">
    <source>
        <dbReference type="ARBA" id="ARBA00007165"/>
    </source>
</evidence>
<feature type="region of interest" description="Disordered" evidence="7">
    <location>
        <begin position="241"/>
        <end position="281"/>
    </location>
</feature>
<reference evidence="8" key="1">
    <citation type="journal article" date="2014" name="Int. J. Syst. Evol. Microbiol.">
        <title>Complete genome sequence of Corynebacterium casei LMG S-19264T (=DSM 44701T), isolated from a smear-ripened cheese.</title>
        <authorList>
            <consortium name="US DOE Joint Genome Institute (JGI-PGF)"/>
            <person name="Walter F."/>
            <person name="Albersmeier A."/>
            <person name="Kalinowski J."/>
            <person name="Ruckert C."/>
        </authorList>
    </citation>
    <scope>NUCLEOTIDE SEQUENCE</scope>
    <source>
        <strain evidence="8">CGMCC 1.15152</strain>
    </source>
</reference>
<comment type="subcellular location">
    <subcellularLocation>
        <location evidence="6">Cell membrane</location>
        <topology evidence="6">Multi-pass membrane protein</topology>
    </subcellularLocation>
    <subcellularLocation>
        <location evidence="1">Membrane</location>
    </subcellularLocation>
</comment>
<sequence length="281" mass="31011">MRTWPRSARWSIYVLVAILFAIACAILSSWQFARGELRDASNALITNNYDADPVPLSELMSGTDDFDPGDEWHPVVVTGEYLADDQLLARNRPEGGTSAYEVIVPLQLDDGRILAIDRGWVPPAYEGGAEAVPAPPTGEVTVTARLRASEALPTSGRTAPEGQLPMIHVPSVAAQTGEQTITPVYAIMSSEEPAPDERPNPLAAPEVDPGPHLSYAVQWILFAIMGFAFIGYMIRTEMVPARGDDEDPDDLDEDRPRPQRRPRRKRRDRDAEEEDAILDRL</sequence>
<evidence type="ECO:0000256" key="5">
    <source>
        <dbReference type="ARBA" id="ARBA00023136"/>
    </source>
</evidence>
<feature type="transmembrane region" description="Helical" evidence="6">
    <location>
        <begin position="12"/>
        <end position="33"/>
    </location>
</feature>
<dbReference type="CDD" id="cd06662">
    <property type="entry name" value="SURF1"/>
    <property type="match status" value="1"/>
</dbReference>
<evidence type="ECO:0000313" key="9">
    <source>
        <dbReference type="Proteomes" id="UP000633205"/>
    </source>
</evidence>
<dbReference type="InterPro" id="IPR002994">
    <property type="entry name" value="Surf1/Shy1"/>
</dbReference>
<evidence type="ECO:0000313" key="8">
    <source>
        <dbReference type="EMBL" id="GGD41067.1"/>
    </source>
</evidence>
<dbReference type="GO" id="GO:0005886">
    <property type="term" value="C:plasma membrane"/>
    <property type="evidence" value="ECO:0007669"/>
    <property type="project" value="UniProtKB-SubCell"/>
</dbReference>
<dbReference type="Proteomes" id="UP000633205">
    <property type="component" value="Unassembled WGS sequence"/>
</dbReference>
<dbReference type="PROSITE" id="PS50895">
    <property type="entry name" value="SURF1"/>
    <property type="match status" value="1"/>
</dbReference>
<dbReference type="EMBL" id="BMHO01000001">
    <property type="protein sequence ID" value="GGD41067.1"/>
    <property type="molecule type" value="Genomic_DNA"/>
</dbReference>
<dbReference type="Pfam" id="PF02104">
    <property type="entry name" value="SURF1"/>
    <property type="match status" value="1"/>
</dbReference>
<evidence type="ECO:0000256" key="7">
    <source>
        <dbReference type="SAM" id="MobiDB-lite"/>
    </source>
</evidence>
<evidence type="ECO:0000256" key="3">
    <source>
        <dbReference type="ARBA" id="ARBA00022692"/>
    </source>
</evidence>
<keyword evidence="9" id="KW-1185">Reference proteome</keyword>
<dbReference type="RefSeq" id="WP_188712305.1">
    <property type="nucleotide sequence ID" value="NZ_BMHO01000001.1"/>
</dbReference>
<feature type="transmembrane region" description="Helical" evidence="6">
    <location>
        <begin position="215"/>
        <end position="234"/>
    </location>
</feature>
<name>A0A917DIS1_9MICO</name>
<dbReference type="AlphaFoldDB" id="A0A917DIS1"/>
<keyword evidence="4 6" id="KW-1133">Transmembrane helix</keyword>
<keyword evidence="5 6" id="KW-0472">Membrane</keyword>
<organism evidence="8 9">
    <name type="scientific">Microbacterium faecale</name>
    <dbReference type="NCBI Taxonomy" id="1804630"/>
    <lineage>
        <taxon>Bacteria</taxon>
        <taxon>Bacillati</taxon>
        <taxon>Actinomycetota</taxon>
        <taxon>Actinomycetes</taxon>
        <taxon>Micrococcales</taxon>
        <taxon>Microbacteriaceae</taxon>
        <taxon>Microbacterium</taxon>
    </lineage>
</organism>
<dbReference type="InterPro" id="IPR045214">
    <property type="entry name" value="Surf1/Surf4"/>
</dbReference>
<feature type="compositionally biased region" description="Basic residues" evidence="7">
    <location>
        <begin position="258"/>
        <end position="267"/>
    </location>
</feature>
<evidence type="ECO:0000256" key="1">
    <source>
        <dbReference type="ARBA" id="ARBA00004370"/>
    </source>
</evidence>
<dbReference type="PROSITE" id="PS51257">
    <property type="entry name" value="PROKAR_LIPOPROTEIN"/>
    <property type="match status" value="1"/>
</dbReference>
<protein>
    <recommendedName>
        <fullName evidence="6">SURF1-like protein</fullName>
    </recommendedName>
</protein>
<keyword evidence="3 6" id="KW-0812">Transmembrane</keyword>
<accession>A0A917DIS1</accession>
<gene>
    <name evidence="8" type="ORF">GCM10010915_22430</name>
</gene>
<keyword evidence="6" id="KW-1003">Cell membrane</keyword>
<proteinExistence type="inferred from homology"/>
<reference evidence="8" key="2">
    <citation type="submission" date="2020-09" db="EMBL/GenBank/DDBJ databases">
        <authorList>
            <person name="Sun Q."/>
            <person name="Zhou Y."/>
        </authorList>
    </citation>
    <scope>NUCLEOTIDE SEQUENCE</scope>
    <source>
        <strain evidence="8">CGMCC 1.15152</strain>
    </source>
</reference>
<evidence type="ECO:0000256" key="4">
    <source>
        <dbReference type="ARBA" id="ARBA00022989"/>
    </source>
</evidence>
<feature type="compositionally biased region" description="Acidic residues" evidence="7">
    <location>
        <begin position="244"/>
        <end position="253"/>
    </location>
</feature>
<comment type="caution">
    <text evidence="8">The sequence shown here is derived from an EMBL/GenBank/DDBJ whole genome shotgun (WGS) entry which is preliminary data.</text>
</comment>